<proteinExistence type="predicted"/>
<protein>
    <submittedName>
        <fullName evidence="2">Uncharacterized protein</fullName>
    </submittedName>
</protein>
<feature type="region of interest" description="Disordered" evidence="1">
    <location>
        <begin position="113"/>
        <end position="138"/>
    </location>
</feature>
<reference evidence="2 3" key="1">
    <citation type="submission" date="2023-02" db="EMBL/GenBank/DDBJ databases">
        <title>LHISI_Scaffold_Assembly.</title>
        <authorList>
            <person name="Stuart O.P."/>
            <person name="Cleave R."/>
            <person name="Magrath M.J.L."/>
            <person name="Mikheyev A.S."/>
        </authorList>
    </citation>
    <scope>NUCLEOTIDE SEQUENCE [LARGE SCALE GENOMIC DNA]</scope>
    <source>
        <strain evidence="2">Daus_M_001</strain>
        <tissue evidence="2">Leg muscle</tissue>
    </source>
</reference>
<organism evidence="2 3">
    <name type="scientific">Dryococelus australis</name>
    <dbReference type="NCBI Taxonomy" id="614101"/>
    <lineage>
        <taxon>Eukaryota</taxon>
        <taxon>Metazoa</taxon>
        <taxon>Ecdysozoa</taxon>
        <taxon>Arthropoda</taxon>
        <taxon>Hexapoda</taxon>
        <taxon>Insecta</taxon>
        <taxon>Pterygota</taxon>
        <taxon>Neoptera</taxon>
        <taxon>Polyneoptera</taxon>
        <taxon>Phasmatodea</taxon>
        <taxon>Verophasmatodea</taxon>
        <taxon>Anareolatae</taxon>
        <taxon>Phasmatidae</taxon>
        <taxon>Eurycanthinae</taxon>
        <taxon>Dryococelus</taxon>
    </lineage>
</organism>
<keyword evidence="3" id="KW-1185">Reference proteome</keyword>
<gene>
    <name evidence="2" type="ORF">PR048_027329</name>
</gene>
<comment type="caution">
    <text evidence="2">The sequence shown here is derived from an EMBL/GenBank/DDBJ whole genome shotgun (WGS) entry which is preliminary data.</text>
</comment>
<accession>A0ABQ9GF53</accession>
<evidence type="ECO:0000313" key="3">
    <source>
        <dbReference type="Proteomes" id="UP001159363"/>
    </source>
</evidence>
<dbReference type="EMBL" id="JARBHB010000012">
    <property type="protein sequence ID" value="KAJ8871026.1"/>
    <property type="molecule type" value="Genomic_DNA"/>
</dbReference>
<evidence type="ECO:0000256" key="1">
    <source>
        <dbReference type="SAM" id="MobiDB-lite"/>
    </source>
</evidence>
<sequence length="437" mass="47948">MAWSPLEVSQRRVIDGKSARQFSAWRVEATRELVRMSRSPLELPRLLRAIFLQPGGHLKAGWYLRNLSAPAAAQSPTTRTWSNMLPTTPLVLIVPGCEPVCTFPPPPHHQFHILPGGGKGGKERQKPSGSKVTRSRGKESKIQLWKQLPGATLGILYNNVALQLECLIAPTRKAYSVSVVTYCAIQICNSGVLLHAMKAHRLNYGGPGFSHGRIVPGDVADRRVLSVTSPFPRPDIPALLHTRLTPPLSSVKASMPRLCLPFAPALTTRSPQRQLAGYCGTRKTGPSPTSPGLVSVLYVIWSRPYVERHVPATGQDMEPPVDSISSVLDLLTFRSCDELKDRFSLPTCRCNQALLIKANIETLYPAEKHHCVSHVSHARALRKLTSPGPGLARPEQLSPKRNTWGSRHNAATKTFPFGSTSVISQTSRVLCACMSWT</sequence>
<evidence type="ECO:0000313" key="2">
    <source>
        <dbReference type="EMBL" id="KAJ8871026.1"/>
    </source>
</evidence>
<dbReference type="Proteomes" id="UP001159363">
    <property type="component" value="Chromosome 11"/>
</dbReference>
<feature type="region of interest" description="Disordered" evidence="1">
    <location>
        <begin position="384"/>
        <end position="405"/>
    </location>
</feature>
<name>A0ABQ9GF53_9NEOP</name>